<evidence type="ECO:0000313" key="1">
    <source>
        <dbReference type="EMBL" id="QKZ02374.1"/>
    </source>
</evidence>
<name>A0A7D5D3Y4_9PSED</name>
<protein>
    <submittedName>
        <fullName evidence="1">Type VI secretion-associated lipoprotein TagQ</fullName>
    </submittedName>
</protein>
<sequence length="307" mass="32218">MRSTLNTFTAAGARRSALLIATSFTLVLGGCATSPTSKVAQTTKVEYYPTCYEPVEHLRSTDSDVTKSVATGAVVGGLLGGVTGALAGDKDKMGRNAAIGVAGGALAGGAVGYYTQKQKQITDDKQRIGSYASDLDSSSQSMDRNIAYAKASQTCYQAEFDRLISARKAKTISDTEGRRRLAEIVSGLRESNQLIVAANGKATQDVDSYSQAYEKDLQQVGVQRQDVVTVAAAQTTPVKATSKTKAKVKKPVAKNVPTEAVTTEKSLQNAQAKQAEGKQVAANGQSLMAKVCSSPDMGDWAPDSCKA</sequence>
<dbReference type="NCBIfam" id="NF041250">
    <property type="entry name" value="VI_TagQ"/>
    <property type="match status" value="1"/>
</dbReference>
<organism evidence="1 2">
    <name type="scientific">Pseudomonas eucalypticola</name>
    <dbReference type="NCBI Taxonomy" id="2599595"/>
    <lineage>
        <taxon>Bacteria</taxon>
        <taxon>Pseudomonadati</taxon>
        <taxon>Pseudomonadota</taxon>
        <taxon>Gammaproteobacteria</taxon>
        <taxon>Pseudomonadales</taxon>
        <taxon>Pseudomonadaceae</taxon>
        <taxon>Pseudomonas</taxon>
    </lineage>
</organism>
<accession>A0A7D5D3Y4</accession>
<dbReference type="RefSeq" id="WP_158158422.1">
    <property type="nucleotide sequence ID" value="NZ_CP056030.1"/>
</dbReference>
<evidence type="ECO:0000313" key="2">
    <source>
        <dbReference type="Proteomes" id="UP000509568"/>
    </source>
</evidence>
<dbReference type="KEGG" id="pez:HWQ56_00620"/>
<reference evidence="1 2" key="1">
    <citation type="submission" date="2020-06" db="EMBL/GenBank/DDBJ databases">
        <title>Pseudomonas eucalypticola sp. nov., an endophyte of Eucalyptus dunnii leaves with biocontrol ability of eucalyptus leaf blight.</title>
        <authorList>
            <person name="Liu Y."/>
            <person name="Song Z."/>
            <person name="Zeng H."/>
            <person name="Lu M."/>
            <person name="Wang X."/>
            <person name="Lian X."/>
            <person name="Zhang Q."/>
        </authorList>
    </citation>
    <scope>NUCLEOTIDE SEQUENCE [LARGE SCALE GENOMIC DNA]</scope>
    <source>
        <strain evidence="1 2">NP-1</strain>
    </source>
</reference>
<keyword evidence="1" id="KW-0449">Lipoprotein</keyword>
<dbReference type="PROSITE" id="PS51257">
    <property type="entry name" value="PROKAR_LIPOPROTEIN"/>
    <property type="match status" value="1"/>
</dbReference>
<keyword evidence="2" id="KW-1185">Reference proteome</keyword>
<gene>
    <name evidence="1" type="ORF">HWQ56_00620</name>
</gene>
<dbReference type="EMBL" id="CP056030">
    <property type="protein sequence ID" value="QKZ02374.1"/>
    <property type="molecule type" value="Genomic_DNA"/>
</dbReference>
<dbReference type="AlphaFoldDB" id="A0A7D5D3Y4"/>
<dbReference type="Proteomes" id="UP000509568">
    <property type="component" value="Chromosome"/>
</dbReference>
<proteinExistence type="predicted"/>